<comment type="caution">
    <text evidence="5">The sequence shown here is derived from an EMBL/GenBank/DDBJ whole genome shotgun (WGS) entry which is preliminary data.</text>
</comment>
<dbReference type="InterPro" id="IPR006035">
    <property type="entry name" value="Ureohydrolase"/>
</dbReference>
<proteinExistence type="inferred from homology"/>
<feature type="binding site" evidence="4">
    <location>
        <position position="236"/>
    </location>
    <ligand>
        <name>Mn(2+)</name>
        <dbReference type="ChEBI" id="CHEBI:29035"/>
        <label>1</label>
    </ligand>
</feature>
<dbReference type="SUPFAM" id="SSF52768">
    <property type="entry name" value="Arginase/deacetylase"/>
    <property type="match status" value="1"/>
</dbReference>
<comment type="cofactor">
    <cofactor evidence="4">
        <name>Mn(2+)</name>
        <dbReference type="ChEBI" id="CHEBI:29035"/>
    </cofactor>
    <text evidence="4">Binds 2 manganese ions per subunit.</text>
</comment>
<feature type="binding site" evidence="4">
    <location>
        <position position="151"/>
    </location>
    <ligand>
        <name>Mn(2+)</name>
        <dbReference type="ChEBI" id="CHEBI:29035"/>
        <label>1</label>
    </ligand>
</feature>
<evidence type="ECO:0000256" key="1">
    <source>
        <dbReference type="ARBA" id="ARBA00009227"/>
    </source>
</evidence>
<evidence type="ECO:0000256" key="3">
    <source>
        <dbReference type="ARBA" id="ARBA00022801"/>
    </source>
</evidence>
<dbReference type="Proteomes" id="UP000319783">
    <property type="component" value="Unassembled WGS sequence"/>
</dbReference>
<keyword evidence="2 4" id="KW-0479">Metal-binding</keyword>
<dbReference type="PANTHER" id="PTHR11358:SF26">
    <property type="entry name" value="GUANIDINO ACID HYDROLASE, MITOCHONDRIAL"/>
    <property type="match status" value="1"/>
</dbReference>
<reference evidence="5 6" key="1">
    <citation type="submission" date="2019-04" db="EMBL/GenBank/DDBJ databases">
        <title>Genome of a novel bacterium Candidatus Jettenia ecosi reconstructed from metagenome of an anammox bioreactor.</title>
        <authorList>
            <person name="Mardanov A.V."/>
            <person name="Beletsky A.V."/>
            <person name="Ravin N.V."/>
            <person name="Botchkova E.A."/>
            <person name="Litti Y.V."/>
            <person name="Nozhevnikova A.N."/>
        </authorList>
    </citation>
    <scope>NUCLEOTIDE SEQUENCE [LARGE SCALE GENOMIC DNA]</scope>
    <source>
        <strain evidence="5">J2</strain>
    </source>
</reference>
<protein>
    <submittedName>
        <fullName evidence="5">Agmatinase</fullName>
    </submittedName>
</protein>
<dbReference type="EMBL" id="SULG01000058">
    <property type="protein sequence ID" value="TLD41198.1"/>
    <property type="molecule type" value="Genomic_DNA"/>
</dbReference>
<evidence type="ECO:0000313" key="5">
    <source>
        <dbReference type="EMBL" id="TLD41198.1"/>
    </source>
</evidence>
<dbReference type="GO" id="GO:0033389">
    <property type="term" value="P:putrescine biosynthetic process from arginine, via agmatine"/>
    <property type="evidence" value="ECO:0007669"/>
    <property type="project" value="TreeGrafter"/>
</dbReference>
<dbReference type="InterPro" id="IPR023696">
    <property type="entry name" value="Ureohydrolase_dom_sf"/>
</dbReference>
<feature type="binding site" evidence="4">
    <location>
        <position position="153"/>
    </location>
    <ligand>
        <name>Mn(2+)</name>
        <dbReference type="ChEBI" id="CHEBI:29035"/>
        <label>1</label>
    </ligand>
</feature>
<dbReference type="NCBIfam" id="TIGR01230">
    <property type="entry name" value="agmatinase"/>
    <property type="match status" value="1"/>
</dbReference>
<feature type="binding site" evidence="4">
    <location>
        <position position="238"/>
    </location>
    <ligand>
        <name>Mn(2+)</name>
        <dbReference type="ChEBI" id="CHEBI:29035"/>
        <label>1</label>
    </ligand>
</feature>
<dbReference type="CDD" id="cd11593">
    <property type="entry name" value="Agmatinase-like_2"/>
    <property type="match status" value="1"/>
</dbReference>
<name>A0A533Q930_9BACT</name>
<evidence type="ECO:0000256" key="2">
    <source>
        <dbReference type="ARBA" id="ARBA00022723"/>
    </source>
</evidence>
<dbReference type="InterPro" id="IPR005925">
    <property type="entry name" value="Agmatinase-rel"/>
</dbReference>
<evidence type="ECO:0000256" key="4">
    <source>
        <dbReference type="PIRSR" id="PIRSR036979-1"/>
    </source>
</evidence>
<feature type="binding site" evidence="4">
    <location>
        <position position="128"/>
    </location>
    <ligand>
        <name>Mn(2+)</name>
        <dbReference type="ChEBI" id="CHEBI:29035"/>
        <label>1</label>
    </ligand>
</feature>
<feature type="binding site" evidence="4">
    <location>
        <position position="155"/>
    </location>
    <ligand>
        <name>Mn(2+)</name>
        <dbReference type="ChEBI" id="CHEBI:29035"/>
        <label>1</label>
    </ligand>
</feature>
<dbReference type="PANTHER" id="PTHR11358">
    <property type="entry name" value="ARGINASE/AGMATINASE"/>
    <property type="match status" value="1"/>
</dbReference>
<organism evidence="5 6">
    <name type="scientific">Candidatus Jettenia ecosi</name>
    <dbReference type="NCBI Taxonomy" id="2494326"/>
    <lineage>
        <taxon>Bacteria</taxon>
        <taxon>Pseudomonadati</taxon>
        <taxon>Planctomycetota</taxon>
        <taxon>Candidatus Brocadiia</taxon>
        <taxon>Candidatus Brocadiales</taxon>
        <taxon>Candidatus Brocadiaceae</taxon>
        <taxon>Candidatus Jettenia</taxon>
    </lineage>
</organism>
<keyword evidence="3" id="KW-0378">Hydrolase</keyword>
<dbReference type="Pfam" id="PF00491">
    <property type="entry name" value="Arginase"/>
    <property type="match status" value="1"/>
</dbReference>
<sequence>MLENPMLRDIRQYVLSSSQFGAFPYDFKSDGDAYKHSKVIIMGVPFDGTATYQTGTKVGPYAILNASINVEPYDDELGDIYSAGIFTVGILNLEEIHTDAKKVIEAVYHVSKGIVKDSKFLVTLGGEHSISQGVIKAYKEKYKKLSVLQLDAHLDLMEQFGGTPYSHASVSRRVAEDLRCKVTSFGVRVVSKEEQEFVEKSKNAVSVFYARDIYNNDDWHEEAIETLEDYVYITLDVDGFDISIMPATGTPVPGGLGWYRTLDFLRKVYTNRKVVGFDVVELKPNPGNEAPNFLAANLVYKNIGFYNKYTLLS</sequence>
<dbReference type="GO" id="GO:0008783">
    <property type="term" value="F:agmatinase activity"/>
    <property type="evidence" value="ECO:0007669"/>
    <property type="project" value="TreeGrafter"/>
</dbReference>
<evidence type="ECO:0000313" key="6">
    <source>
        <dbReference type="Proteomes" id="UP000319783"/>
    </source>
</evidence>
<accession>A0A533Q930</accession>
<gene>
    <name evidence="5" type="ORF">JETT_2536</name>
</gene>
<dbReference type="AlphaFoldDB" id="A0A533Q930"/>
<comment type="similarity">
    <text evidence="1">Belongs to the arginase family. Agmatinase subfamily.</text>
</comment>
<dbReference type="PIRSF" id="PIRSF036979">
    <property type="entry name" value="Arginase"/>
    <property type="match status" value="1"/>
</dbReference>
<dbReference type="GO" id="GO:0046872">
    <property type="term" value="F:metal ion binding"/>
    <property type="evidence" value="ECO:0007669"/>
    <property type="project" value="UniProtKB-KW"/>
</dbReference>
<dbReference type="PROSITE" id="PS51409">
    <property type="entry name" value="ARGINASE_2"/>
    <property type="match status" value="1"/>
</dbReference>
<dbReference type="Gene3D" id="3.40.800.10">
    <property type="entry name" value="Ureohydrolase domain"/>
    <property type="match status" value="1"/>
</dbReference>
<keyword evidence="4" id="KW-0464">Manganese</keyword>